<evidence type="ECO:0000313" key="3">
    <source>
        <dbReference type="EMBL" id="KAG8179220.1"/>
    </source>
</evidence>
<evidence type="ECO:0000256" key="1">
    <source>
        <dbReference type="SAM" id="MobiDB-lite"/>
    </source>
</evidence>
<sequence>MFMDSENVKGRKDQVLVEDSDLEVPDTDMEELAAKRDAAQRKRELSSSFLAAESGTLADMFRKKADKYKVKANRFRMRVGELKRRIAELEEELKVANCEINSQKEKTPPPPQSRMLRWNEHRGGRCSSQKYGWWRCWDQRSGGDAQPPKVTSLDQDRFPTPQILAEPESQGESPEGNQATKPQTDARHQTQVEIPHHSKRTVFTKTPDGERSFAEVVGSGPPCPGGPKQVKNTAPSRNSGSTGRHPVTPGTAVKKTWPYIREALVVGPLGNTPSSKLPFRSFMWNLLETKGLGKPAYARCTLAGGLVMFFPDLQSLDALEEALGRDDLREQISVRRSCGNSRKPQIKICDMEDIDSEVERNRILREIEAERKLPEGTLRRASVDLAENSQTTLPNGSSGSNAKFSVTQVHISNSVAAAAITAGSEVLTVISAYFSPALSLRVGLEELGTLLDGLDMSRVIIGGDFNAHHPNWGPVRNTHRALDRGVSVLSFATSRALLIWNDPNSSPTFRRGDWESWIDLTMSSSEIAAPQTWKVAENPLSDHNLILFQTGEQALPMTHKYNINPHRLKKAARFFFNNYDNVSGMIERAPDKAAVDSAVEYLTEKLKETSAMKLKVTPKGRAPVHWWSPQLASFRNRCKALRRRVVRAGSAAEKEQRHIIFKRERAQYRRALLAAKRESWRGYCKNAEKVRP</sequence>
<dbReference type="SUPFAM" id="SSF56219">
    <property type="entry name" value="DNase I-like"/>
    <property type="match status" value="1"/>
</dbReference>
<reference evidence="3 4" key="1">
    <citation type="journal article" date="2022" name="Nat. Ecol. Evol.">
        <title>A masculinizing supergene underlies an exaggerated male reproductive morph in a spider.</title>
        <authorList>
            <person name="Hendrickx F."/>
            <person name="De Corte Z."/>
            <person name="Sonet G."/>
            <person name="Van Belleghem S.M."/>
            <person name="Kostlbacher S."/>
            <person name="Vangestel C."/>
        </authorList>
    </citation>
    <scope>NUCLEOTIDE SEQUENCE [LARGE SCALE GENOMIC DNA]</scope>
    <source>
        <strain evidence="3">W744_W776</strain>
    </source>
</reference>
<protein>
    <recommendedName>
        <fullName evidence="2">Endonuclease/exonuclease/phosphatase domain-containing protein</fullName>
    </recommendedName>
</protein>
<feature type="compositionally biased region" description="Polar residues" evidence="1">
    <location>
        <begin position="230"/>
        <end position="242"/>
    </location>
</feature>
<dbReference type="GO" id="GO:0003824">
    <property type="term" value="F:catalytic activity"/>
    <property type="evidence" value="ECO:0007669"/>
    <property type="project" value="InterPro"/>
</dbReference>
<feature type="compositionally biased region" description="Polar residues" evidence="1">
    <location>
        <begin position="170"/>
        <end position="183"/>
    </location>
</feature>
<feature type="region of interest" description="Disordered" evidence="1">
    <location>
        <begin position="1"/>
        <end position="26"/>
    </location>
</feature>
<feature type="region of interest" description="Disordered" evidence="1">
    <location>
        <begin position="214"/>
        <end position="251"/>
    </location>
</feature>
<evidence type="ECO:0000313" key="4">
    <source>
        <dbReference type="Proteomes" id="UP000827092"/>
    </source>
</evidence>
<dbReference type="EMBL" id="JAFNEN010000643">
    <property type="protein sequence ID" value="KAG8179220.1"/>
    <property type="molecule type" value="Genomic_DNA"/>
</dbReference>
<name>A0AAV6U4K8_9ARAC</name>
<dbReference type="PANTHER" id="PTHR33273">
    <property type="entry name" value="DOMAIN-CONTAINING PROTEIN, PUTATIVE-RELATED"/>
    <property type="match status" value="1"/>
</dbReference>
<dbReference type="InterPro" id="IPR005135">
    <property type="entry name" value="Endo/exonuclease/phosphatase"/>
</dbReference>
<dbReference type="InterPro" id="IPR036691">
    <property type="entry name" value="Endo/exonu/phosph_ase_sf"/>
</dbReference>
<evidence type="ECO:0000259" key="2">
    <source>
        <dbReference type="Pfam" id="PF14529"/>
    </source>
</evidence>
<feature type="compositionally biased region" description="Basic and acidic residues" evidence="1">
    <location>
        <begin position="1"/>
        <end position="15"/>
    </location>
</feature>
<proteinExistence type="predicted"/>
<feature type="region of interest" description="Disordered" evidence="1">
    <location>
        <begin position="165"/>
        <end position="192"/>
    </location>
</feature>
<accession>A0AAV6U4K8</accession>
<gene>
    <name evidence="3" type="ORF">JTE90_004048</name>
</gene>
<dbReference type="PANTHER" id="PTHR33273:SF4">
    <property type="entry name" value="ENDONUCLEASE_EXONUCLEASE_PHOSPHATASE DOMAIN-CONTAINING PROTEIN"/>
    <property type="match status" value="1"/>
</dbReference>
<dbReference type="Pfam" id="PF14529">
    <property type="entry name" value="Exo_endo_phos_2"/>
    <property type="match status" value="1"/>
</dbReference>
<feature type="region of interest" description="Disordered" evidence="1">
    <location>
        <begin position="102"/>
        <end position="127"/>
    </location>
</feature>
<dbReference type="AlphaFoldDB" id="A0AAV6U4K8"/>
<feature type="compositionally biased region" description="Acidic residues" evidence="1">
    <location>
        <begin position="16"/>
        <end position="26"/>
    </location>
</feature>
<dbReference type="Gene3D" id="3.60.10.10">
    <property type="entry name" value="Endonuclease/exonuclease/phosphatase"/>
    <property type="match status" value="1"/>
</dbReference>
<keyword evidence="4" id="KW-1185">Reference proteome</keyword>
<comment type="caution">
    <text evidence="3">The sequence shown here is derived from an EMBL/GenBank/DDBJ whole genome shotgun (WGS) entry which is preliminary data.</text>
</comment>
<organism evidence="3 4">
    <name type="scientific">Oedothorax gibbosus</name>
    <dbReference type="NCBI Taxonomy" id="931172"/>
    <lineage>
        <taxon>Eukaryota</taxon>
        <taxon>Metazoa</taxon>
        <taxon>Ecdysozoa</taxon>
        <taxon>Arthropoda</taxon>
        <taxon>Chelicerata</taxon>
        <taxon>Arachnida</taxon>
        <taxon>Araneae</taxon>
        <taxon>Araneomorphae</taxon>
        <taxon>Entelegynae</taxon>
        <taxon>Araneoidea</taxon>
        <taxon>Linyphiidae</taxon>
        <taxon>Erigoninae</taxon>
        <taxon>Oedothorax</taxon>
    </lineage>
</organism>
<feature type="domain" description="Endonuclease/exonuclease/phosphatase" evidence="2">
    <location>
        <begin position="428"/>
        <end position="546"/>
    </location>
</feature>
<dbReference type="Proteomes" id="UP000827092">
    <property type="component" value="Unassembled WGS sequence"/>
</dbReference>